<dbReference type="Proteomes" id="UP000242765">
    <property type="component" value="Unassembled WGS sequence"/>
</dbReference>
<keyword evidence="2" id="KW-0238">DNA-binding</keyword>
<sequence>MQQLKDYTGTVYGGLGHLLYAYSQTKGLLISERLKQVQNLERFDFSIWRELLNEIALQVSSPALGLEIAEFVQPKHLGIIAYIAQSCDTLGEALARYYDFHRLIYDGSPLKVELSEKYLAIRWDELPAHLTTQVTDEIALALMVQFLKQFLEFEHIVIHEVNFTHALAKNLNFYERYFQCKVRFKQPKVELIFPINFLSTPIKHADQTLQSLLKQQAQALLEKLPHSTQLDERLQQSILKGLQRNNYQIEDIATQLNMSVRQLQRHLQSQNTTYQQRIQQVRQILATQYLQDPHLSLHEIALLLSYSEQSAFQRAFKNWMGITPQQWRQKTNK</sequence>
<dbReference type="SMART" id="SM00342">
    <property type="entry name" value="HTH_ARAC"/>
    <property type="match status" value="1"/>
</dbReference>
<protein>
    <submittedName>
        <fullName evidence="5">AraC family transcriptional regulator</fullName>
    </submittedName>
</protein>
<dbReference type="Pfam" id="PF12833">
    <property type="entry name" value="HTH_18"/>
    <property type="match status" value="1"/>
</dbReference>
<dbReference type="InterPro" id="IPR018060">
    <property type="entry name" value="HTH_AraC"/>
</dbReference>
<dbReference type="InterPro" id="IPR032687">
    <property type="entry name" value="AraC-type_N"/>
</dbReference>
<dbReference type="EMBL" id="NEGB01000001">
    <property type="protein sequence ID" value="OTG67609.1"/>
    <property type="molecule type" value="Genomic_DNA"/>
</dbReference>
<evidence type="ECO:0000256" key="1">
    <source>
        <dbReference type="ARBA" id="ARBA00023015"/>
    </source>
</evidence>
<dbReference type="PANTHER" id="PTHR47894:SF1">
    <property type="entry name" value="HTH-TYPE TRANSCRIPTIONAL REGULATOR VQSM"/>
    <property type="match status" value="1"/>
</dbReference>
<evidence type="ECO:0000313" key="5">
    <source>
        <dbReference type="EMBL" id="OTG67609.1"/>
    </source>
</evidence>
<accession>A0A1Y3CKF6</accession>
<keyword evidence="6" id="KW-1185">Reference proteome</keyword>
<organism evidence="5 6">
    <name type="scientific">Acinetobacter silvestris</name>
    <dbReference type="NCBI Taxonomy" id="1977882"/>
    <lineage>
        <taxon>Bacteria</taxon>
        <taxon>Pseudomonadati</taxon>
        <taxon>Pseudomonadota</taxon>
        <taxon>Gammaproteobacteria</taxon>
        <taxon>Moraxellales</taxon>
        <taxon>Moraxellaceae</taxon>
        <taxon>Acinetobacter</taxon>
    </lineage>
</organism>
<evidence type="ECO:0000259" key="4">
    <source>
        <dbReference type="PROSITE" id="PS01124"/>
    </source>
</evidence>
<dbReference type="GO" id="GO:0003700">
    <property type="term" value="F:DNA-binding transcription factor activity"/>
    <property type="evidence" value="ECO:0007669"/>
    <property type="project" value="InterPro"/>
</dbReference>
<evidence type="ECO:0000256" key="2">
    <source>
        <dbReference type="ARBA" id="ARBA00023125"/>
    </source>
</evidence>
<evidence type="ECO:0000256" key="3">
    <source>
        <dbReference type="ARBA" id="ARBA00023163"/>
    </source>
</evidence>
<dbReference type="GO" id="GO:0000976">
    <property type="term" value="F:transcription cis-regulatory region binding"/>
    <property type="evidence" value="ECO:0007669"/>
    <property type="project" value="TreeGrafter"/>
</dbReference>
<evidence type="ECO:0000313" key="6">
    <source>
        <dbReference type="Proteomes" id="UP000242765"/>
    </source>
</evidence>
<dbReference type="InterPro" id="IPR009057">
    <property type="entry name" value="Homeodomain-like_sf"/>
</dbReference>
<gene>
    <name evidence="5" type="ORF">B9T28_03020</name>
</gene>
<dbReference type="STRING" id="1977882.B9T28_03020"/>
<dbReference type="PROSITE" id="PS01124">
    <property type="entry name" value="HTH_ARAC_FAMILY_2"/>
    <property type="match status" value="1"/>
</dbReference>
<dbReference type="Gene3D" id="1.10.10.60">
    <property type="entry name" value="Homeodomain-like"/>
    <property type="match status" value="1"/>
</dbReference>
<proteinExistence type="predicted"/>
<name>A0A1Y3CKF6_9GAMM</name>
<dbReference type="PANTHER" id="PTHR47894">
    <property type="entry name" value="HTH-TYPE TRANSCRIPTIONAL REGULATOR GADX"/>
    <property type="match status" value="1"/>
</dbReference>
<dbReference type="RefSeq" id="WP_086202459.1">
    <property type="nucleotide sequence ID" value="NZ_NEGB01000001.1"/>
</dbReference>
<dbReference type="SUPFAM" id="SSF46689">
    <property type="entry name" value="Homeodomain-like"/>
    <property type="match status" value="1"/>
</dbReference>
<reference evidence="5 6" key="1">
    <citation type="submission" date="2017-04" db="EMBL/GenBank/DDBJ databases">
        <title>High diversity of culturable Acinetobacter species in natural soil and water ecosystems.</title>
        <authorList>
            <person name="Nemec A."/>
            <person name="Radolfova-Krizova L."/>
        </authorList>
    </citation>
    <scope>NUCLEOTIDE SEQUENCE [LARGE SCALE GENOMIC DNA]</scope>
    <source>
        <strain evidence="5 6">ANC 4999</strain>
    </source>
</reference>
<dbReference type="OrthoDB" id="6506763at2"/>
<dbReference type="AlphaFoldDB" id="A0A1Y3CKF6"/>
<feature type="domain" description="HTH araC/xylS-type" evidence="4">
    <location>
        <begin position="232"/>
        <end position="330"/>
    </location>
</feature>
<keyword evidence="1" id="KW-0805">Transcription regulation</keyword>
<dbReference type="Pfam" id="PF12625">
    <property type="entry name" value="Arabinose_bd"/>
    <property type="match status" value="1"/>
</dbReference>
<keyword evidence="3" id="KW-0804">Transcription</keyword>
<dbReference type="GO" id="GO:0005829">
    <property type="term" value="C:cytosol"/>
    <property type="evidence" value="ECO:0007669"/>
    <property type="project" value="TreeGrafter"/>
</dbReference>
<comment type="caution">
    <text evidence="5">The sequence shown here is derived from an EMBL/GenBank/DDBJ whole genome shotgun (WGS) entry which is preliminary data.</text>
</comment>